<dbReference type="EMBL" id="MU157831">
    <property type="protein sequence ID" value="KAF9532478.1"/>
    <property type="molecule type" value="Genomic_DNA"/>
</dbReference>
<keyword evidence="3" id="KW-1185">Reference proteome</keyword>
<keyword evidence="1" id="KW-0812">Transmembrane</keyword>
<sequence length="121" mass="13003">MGVRADPISYRITGKSATVQHFLSCQLTMSMADLPVCGFVSKLSPVNQALVFGVLITIFLRLVLFKSRKVSYVMNPGRVGKKVRKSTNVVDQHAPSYDVVVVGGGTLGCAVVLSSKKVALF</sequence>
<keyword evidence="1" id="KW-0472">Membrane</keyword>
<evidence type="ECO:0000313" key="3">
    <source>
        <dbReference type="Proteomes" id="UP000807306"/>
    </source>
</evidence>
<evidence type="ECO:0000313" key="2">
    <source>
        <dbReference type="EMBL" id="KAF9532478.1"/>
    </source>
</evidence>
<evidence type="ECO:0000256" key="1">
    <source>
        <dbReference type="SAM" id="Phobius"/>
    </source>
</evidence>
<gene>
    <name evidence="2" type="ORF">CPB83DRAFT_624202</name>
</gene>
<protein>
    <submittedName>
        <fullName evidence="2">Uncharacterized protein</fullName>
    </submittedName>
</protein>
<dbReference type="AlphaFoldDB" id="A0A9P6EMK9"/>
<feature type="transmembrane region" description="Helical" evidence="1">
    <location>
        <begin position="46"/>
        <end position="64"/>
    </location>
</feature>
<dbReference type="Proteomes" id="UP000807306">
    <property type="component" value="Unassembled WGS sequence"/>
</dbReference>
<reference evidence="2" key="1">
    <citation type="submission" date="2020-11" db="EMBL/GenBank/DDBJ databases">
        <authorList>
            <consortium name="DOE Joint Genome Institute"/>
            <person name="Ahrendt S."/>
            <person name="Riley R."/>
            <person name="Andreopoulos W."/>
            <person name="Labutti K."/>
            <person name="Pangilinan J."/>
            <person name="Ruiz-Duenas F.J."/>
            <person name="Barrasa J.M."/>
            <person name="Sanchez-Garcia M."/>
            <person name="Camarero S."/>
            <person name="Miyauchi S."/>
            <person name="Serrano A."/>
            <person name="Linde D."/>
            <person name="Babiker R."/>
            <person name="Drula E."/>
            <person name="Ayuso-Fernandez I."/>
            <person name="Pacheco R."/>
            <person name="Padilla G."/>
            <person name="Ferreira P."/>
            <person name="Barriuso J."/>
            <person name="Kellner H."/>
            <person name="Castanera R."/>
            <person name="Alfaro M."/>
            <person name="Ramirez L."/>
            <person name="Pisabarro A.G."/>
            <person name="Kuo A."/>
            <person name="Tritt A."/>
            <person name="Lipzen A."/>
            <person name="He G."/>
            <person name="Yan M."/>
            <person name="Ng V."/>
            <person name="Cullen D."/>
            <person name="Martin F."/>
            <person name="Rosso M.-N."/>
            <person name="Henrissat B."/>
            <person name="Hibbett D."/>
            <person name="Martinez A.T."/>
            <person name="Grigoriev I.V."/>
        </authorList>
    </citation>
    <scope>NUCLEOTIDE SEQUENCE</scope>
    <source>
        <strain evidence="2">CBS 506.95</strain>
    </source>
</reference>
<proteinExistence type="predicted"/>
<organism evidence="2 3">
    <name type="scientific">Crepidotus variabilis</name>
    <dbReference type="NCBI Taxonomy" id="179855"/>
    <lineage>
        <taxon>Eukaryota</taxon>
        <taxon>Fungi</taxon>
        <taxon>Dikarya</taxon>
        <taxon>Basidiomycota</taxon>
        <taxon>Agaricomycotina</taxon>
        <taxon>Agaricomycetes</taxon>
        <taxon>Agaricomycetidae</taxon>
        <taxon>Agaricales</taxon>
        <taxon>Agaricineae</taxon>
        <taxon>Crepidotaceae</taxon>
        <taxon>Crepidotus</taxon>
    </lineage>
</organism>
<accession>A0A9P6EMK9</accession>
<name>A0A9P6EMK9_9AGAR</name>
<comment type="caution">
    <text evidence="2">The sequence shown here is derived from an EMBL/GenBank/DDBJ whole genome shotgun (WGS) entry which is preliminary data.</text>
</comment>
<keyword evidence="1" id="KW-1133">Transmembrane helix</keyword>